<proteinExistence type="inferred from homology"/>
<dbReference type="Proteomes" id="UP000012047">
    <property type="component" value="Unassembled WGS sequence"/>
</dbReference>
<dbReference type="InterPro" id="IPR058648">
    <property type="entry name" value="HH_CzcB-like"/>
</dbReference>
<dbReference type="GO" id="GO:0060003">
    <property type="term" value="P:copper ion export"/>
    <property type="evidence" value="ECO:0007669"/>
    <property type="project" value="TreeGrafter"/>
</dbReference>
<keyword evidence="2" id="KW-0813">Transport</keyword>
<feature type="region of interest" description="Disordered" evidence="3">
    <location>
        <begin position="35"/>
        <end position="61"/>
    </location>
</feature>
<evidence type="ECO:0000259" key="7">
    <source>
        <dbReference type="Pfam" id="PF25975"/>
    </source>
</evidence>
<feature type="domain" description="CzcB N-terminal" evidence="5">
    <location>
        <begin position="60"/>
        <end position="150"/>
    </location>
</feature>
<evidence type="ECO:0000259" key="4">
    <source>
        <dbReference type="Pfam" id="PF25893"/>
    </source>
</evidence>
<dbReference type="Pfam" id="PF25973">
    <property type="entry name" value="BSH_CzcB"/>
    <property type="match status" value="1"/>
</dbReference>
<reference evidence="9" key="1">
    <citation type="journal article" date="2012" name="PLoS ONE">
        <title>The success of Acinetobacter species; genetic, metabolic and virulence attributes.</title>
        <authorList>
            <person name="Peleg A.Y."/>
            <person name="de Breij A."/>
            <person name="Adams M.D."/>
            <person name="Cerqueira G.M."/>
            <person name="Mocali S."/>
            <person name="Galardini M."/>
            <person name="Nibbering P.H."/>
            <person name="Earl A.M."/>
            <person name="Ward D.V."/>
            <person name="Paterson D.L."/>
            <person name="Seifert H."/>
            <person name="Dijkshoorn L."/>
        </authorList>
    </citation>
    <scope>NUCLEOTIDE SEQUENCE [LARGE SCALE GENOMIC DNA]</scope>
    <source>
        <strain evidence="9">SH046</strain>
    </source>
</reference>
<dbReference type="Gene3D" id="2.40.30.170">
    <property type="match status" value="1"/>
</dbReference>
<organism evidence="8 9">
    <name type="scientific">Acinetobacter johnsonii SH046</name>
    <dbReference type="NCBI Taxonomy" id="575586"/>
    <lineage>
        <taxon>Bacteria</taxon>
        <taxon>Pseudomonadati</taxon>
        <taxon>Pseudomonadota</taxon>
        <taxon>Gammaproteobacteria</taxon>
        <taxon>Moraxellales</taxon>
        <taxon>Moraxellaceae</taxon>
        <taxon>Acinetobacter</taxon>
    </lineage>
</organism>
<comment type="similarity">
    <text evidence="1">Belongs to the membrane fusion protein (MFP) (TC 8.A.1) family.</text>
</comment>
<dbReference type="GO" id="GO:0015679">
    <property type="term" value="P:plasma membrane copper ion transport"/>
    <property type="evidence" value="ECO:0007669"/>
    <property type="project" value="TreeGrafter"/>
</dbReference>
<dbReference type="InterPro" id="IPR058646">
    <property type="entry name" value="CzcB_N"/>
</dbReference>
<name>D0S9A5_ACIJO</name>
<dbReference type="EMBL" id="GG704964">
    <property type="protein sequence ID" value="EEY96992.1"/>
    <property type="molecule type" value="Genomic_DNA"/>
</dbReference>
<evidence type="ECO:0000256" key="3">
    <source>
        <dbReference type="SAM" id="MobiDB-lite"/>
    </source>
</evidence>
<dbReference type="Gene3D" id="2.40.50.100">
    <property type="match status" value="1"/>
</dbReference>
<dbReference type="eggNOG" id="COG0845">
    <property type="taxonomic scope" value="Bacteria"/>
</dbReference>
<accession>D0S9A5</accession>
<dbReference type="InterPro" id="IPR058649">
    <property type="entry name" value="CzcB_C"/>
</dbReference>
<protein>
    <submittedName>
        <fullName evidence="8">Efflux transporter, RND family, MFP subunit</fullName>
    </submittedName>
</protein>
<dbReference type="GO" id="GO:0030288">
    <property type="term" value="C:outer membrane-bounded periplasmic space"/>
    <property type="evidence" value="ECO:0007669"/>
    <property type="project" value="TreeGrafter"/>
</dbReference>
<dbReference type="PANTHER" id="PTHR30097">
    <property type="entry name" value="CATION EFFLUX SYSTEM PROTEIN CUSB"/>
    <property type="match status" value="1"/>
</dbReference>
<dbReference type="InterPro" id="IPR051909">
    <property type="entry name" value="MFP_Cation_Efflux"/>
</dbReference>
<dbReference type="GO" id="GO:0022857">
    <property type="term" value="F:transmembrane transporter activity"/>
    <property type="evidence" value="ECO:0007669"/>
    <property type="project" value="InterPro"/>
</dbReference>
<dbReference type="Pfam" id="PF25971">
    <property type="entry name" value="CzcB_N"/>
    <property type="match status" value="1"/>
</dbReference>
<dbReference type="GO" id="GO:0046914">
    <property type="term" value="F:transition metal ion binding"/>
    <property type="evidence" value="ECO:0007669"/>
    <property type="project" value="TreeGrafter"/>
</dbReference>
<dbReference type="PANTHER" id="PTHR30097:SF4">
    <property type="entry name" value="SLR6042 PROTEIN"/>
    <property type="match status" value="1"/>
</dbReference>
<sequence length="494" mass="55162">MMMNKPTNKIVATGAIALLIVLCALAWYKTSNKSQTSSAHGEATEEKVAVAGDEKGPHGGRLYRDGDFSAEVKIFEEGVEPHLRVYGYFKDKPLKPNEINANIFIKRLDAEQTITFKPESDYLIGNEIVYEPHSFLMVINVDYQGKKHSWKWDTKEGRVTMLDSSIKSSGLELLKVEPMMFENALELKGELKFPDNFESFITPKASGTLVKTYRTIGDKVSQGDLLATVQSQDLIRLNAERSIAMDTLQFSRKKMEQERTLFQKRVSPEIDYINAQREFEDAQIRANELNSLIRSYGGSGNGTIEVRAAMSGTILQVLGAVGSNVTPASPLFKIANTSQLLAIVNVPADKLNEINPDNKVTVKPQTQTGTEEALGRIKYISDVIDPKTRTAQVFIEISNQFKWRSGQLITAQIFEKQTMKQMVVREDALQTFRDWDVVFIRVGNDFEARPLELGDKFNGYVEVKSGLKAGQVYAAGNSYLLKAELGKSGATHDH</sequence>
<dbReference type="Pfam" id="PF25893">
    <property type="entry name" value="HH_CzcB"/>
    <property type="match status" value="1"/>
</dbReference>
<dbReference type="NCBIfam" id="TIGR01730">
    <property type="entry name" value="RND_mfp"/>
    <property type="match status" value="1"/>
</dbReference>
<evidence type="ECO:0000259" key="5">
    <source>
        <dbReference type="Pfam" id="PF25971"/>
    </source>
</evidence>
<evidence type="ECO:0000313" key="8">
    <source>
        <dbReference type="EMBL" id="EEY96992.1"/>
    </source>
</evidence>
<gene>
    <name evidence="8" type="ORF">HMPREF0016_00075</name>
</gene>
<evidence type="ECO:0000259" key="6">
    <source>
        <dbReference type="Pfam" id="PF25973"/>
    </source>
</evidence>
<evidence type="ECO:0000313" key="9">
    <source>
        <dbReference type="Proteomes" id="UP000012047"/>
    </source>
</evidence>
<evidence type="ECO:0000256" key="2">
    <source>
        <dbReference type="ARBA" id="ARBA00022448"/>
    </source>
</evidence>
<dbReference type="SUPFAM" id="SSF111369">
    <property type="entry name" value="HlyD-like secretion proteins"/>
    <property type="match status" value="1"/>
</dbReference>
<feature type="compositionally biased region" description="Basic and acidic residues" evidence="3">
    <location>
        <begin position="42"/>
        <end position="61"/>
    </location>
</feature>
<dbReference type="InterPro" id="IPR006143">
    <property type="entry name" value="RND_pump_MFP"/>
</dbReference>
<dbReference type="GO" id="GO:0016020">
    <property type="term" value="C:membrane"/>
    <property type="evidence" value="ECO:0007669"/>
    <property type="project" value="InterPro"/>
</dbReference>
<dbReference type="Pfam" id="PF25975">
    <property type="entry name" value="CzcB_C"/>
    <property type="match status" value="1"/>
</dbReference>
<dbReference type="AlphaFoldDB" id="D0S9A5"/>
<dbReference type="HOGENOM" id="CLU_018816_13_0_6"/>
<feature type="domain" description="CzcB-like barrel-sandwich hybrid" evidence="6">
    <location>
        <begin position="201"/>
        <end position="336"/>
    </location>
</feature>
<feature type="domain" description="CzcB-like C-terminal circularly permuted SH3-like" evidence="7">
    <location>
        <begin position="423"/>
        <end position="482"/>
    </location>
</feature>
<feature type="domain" description="CzcB-like alpha-helical hairpin" evidence="4">
    <location>
        <begin position="239"/>
        <end position="288"/>
    </location>
</feature>
<evidence type="ECO:0000256" key="1">
    <source>
        <dbReference type="ARBA" id="ARBA00009477"/>
    </source>
</evidence>
<dbReference type="InterPro" id="IPR058647">
    <property type="entry name" value="BSH_CzcB-like"/>
</dbReference>
<dbReference type="Gene3D" id="2.40.420.20">
    <property type="match status" value="1"/>
</dbReference>